<reference evidence="1" key="1">
    <citation type="submission" date="2018-10" db="EMBL/GenBank/DDBJ databases">
        <authorList>
            <consortium name="NARMS: The National Antimicrobial Resistance Monitoring System"/>
        </authorList>
    </citation>
    <scope>NUCLEOTIDE SEQUENCE [LARGE SCALE GENOMIC DNA]</scope>
    <source>
        <strain evidence="1">CVM N17EC0388</strain>
    </source>
</reference>
<name>A0A3L0W1I8_ECOLX</name>
<proteinExistence type="predicted"/>
<dbReference type="AlphaFoldDB" id="A0A3L0W1I8"/>
<sequence>MSNDKGDYLTDGLRVAVHHKQMLDQLGSEHDEQRHSLDAAINSSEALLRRFGKALPVKDSSTSNSLHVITPVRTKSWEEILGEAKQAIPGEVDFNDVLTPAEIDAVLAKHQKLGEHLGWLGSLDRYDVALAVSAGILSGLIDIFLVQVPAHPGFLGSPASEGGWLSNKVKELFGEVLPPEKIKELEGLYKVSFDPSTSSDLKEAVAGLGPRTHRYQSLGHDPILGFIFGVKDVLCGEFTAIDKFGNVIVQQTAAPLLEGEHFIFRLLEAIRKVGGHLASDVATPAGLPAPLMPLLSFFQFGTIGKQGYTIAEVARQMYRSGYDLRHFIAASVPLAISELIVRLGFMVRKLNKGATLAEAFPNAAHPQLRRQLLIAHGVAGVINAGKVTVTSNPLSISWPLVLTLLRYGMPEMMYLIYGQEKERAKLVETEIMADYRAIHQELDTQLKMLPHIVI</sequence>
<accession>A0A3L0W1I8</accession>
<evidence type="ECO:0000313" key="1">
    <source>
        <dbReference type="EMBL" id="MHO06120.1"/>
    </source>
</evidence>
<dbReference type="EMBL" id="RNRV01000036">
    <property type="protein sequence ID" value="MHO06120.1"/>
    <property type="molecule type" value="Genomic_DNA"/>
</dbReference>
<organism evidence="1">
    <name type="scientific">Escherichia coli</name>
    <dbReference type="NCBI Taxonomy" id="562"/>
    <lineage>
        <taxon>Bacteria</taxon>
        <taxon>Pseudomonadati</taxon>
        <taxon>Pseudomonadota</taxon>
        <taxon>Gammaproteobacteria</taxon>
        <taxon>Enterobacterales</taxon>
        <taxon>Enterobacteriaceae</taxon>
        <taxon>Escherichia</taxon>
    </lineage>
</organism>
<protein>
    <submittedName>
        <fullName evidence="1">Uncharacterized protein</fullName>
    </submittedName>
</protein>
<comment type="caution">
    <text evidence="1">The sequence shown here is derived from an EMBL/GenBank/DDBJ whole genome shotgun (WGS) entry which is preliminary data.</text>
</comment>
<gene>
    <name evidence="1" type="ORF">D9F05_17425</name>
</gene>